<organism evidence="2 3">
    <name type="scientific">Sphingomonas aracearum</name>
    <dbReference type="NCBI Taxonomy" id="2283317"/>
    <lineage>
        <taxon>Bacteria</taxon>
        <taxon>Pseudomonadati</taxon>
        <taxon>Pseudomonadota</taxon>
        <taxon>Alphaproteobacteria</taxon>
        <taxon>Sphingomonadales</taxon>
        <taxon>Sphingomonadaceae</taxon>
        <taxon>Sphingomonas</taxon>
    </lineage>
</organism>
<feature type="region of interest" description="Disordered" evidence="1">
    <location>
        <begin position="57"/>
        <end position="77"/>
    </location>
</feature>
<accession>A0A369VVG1</accession>
<protein>
    <submittedName>
        <fullName evidence="2">Uncharacterized protein</fullName>
    </submittedName>
</protein>
<dbReference type="RefSeq" id="WP_114687908.1">
    <property type="nucleotide sequence ID" value="NZ_QQNB01000002.1"/>
</dbReference>
<evidence type="ECO:0000313" key="3">
    <source>
        <dbReference type="Proteomes" id="UP000253918"/>
    </source>
</evidence>
<dbReference type="EMBL" id="QQNB01000002">
    <property type="protein sequence ID" value="RDE05839.1"/>
    <property type="molecule type" value="Genomic_DNA"/>
</dbReference>
<gene>
    <name evidence="2" type="ORF">DVW87_11650</name>
</gene>
<keyword evidence="3" id="KW-1185">Reference proteome</keyword>
<sequence length="246" mass="25900">MRRLAALLGLLLPLALAGCLLVPGKFTSTLDIDADRSFVFTYVGEVAAIDVAKAMGEEPGEGLPAEDGDEDDGSGAGVDEDAAVQRIAFQKEAAPAHDHRARADTRNRAIAAALAREAGYRKVEYIGDDTFAIDYRIAGTLDRGFVWPYNLDAEMVLPFVAIETRGDGTVRVKAPGFANEGKATVPGADDAAALLDGTFTLSTDAEIVAHNNEGGATAAANGRRQIAWKATPTTRAAPMAVLRMAR</sequence>
<dbReference type="PROSITE" id="PS51257">
    <property type="entry name" value="PROKAR_LIPOPROTEIN"/>
    <property type="match status" value="1"/>
</dbReference>
<dbReference type="AlphaFoldDB" id="A0A369VVG1"/>
<name>A0A369VVG1_9SPHN</name>
<evidence type="ECO:0000256" key="1">
    <source>
        <dbReference type="SAM" id="MobiDB-lite"/>
    </source>
</evidence>
<dbReference type="OrthoDB" id="7390084at2"/>
<dbReference type="Proteomes" id="UP000253918">
    <property type="component" value="Unassembled WGS sequence"/>
</dbReference>
<reference evidence="2 3" key="1">
    <citation type="submission" date="2018-07" db="EMBL/GenBank/DDBJ databases">
        <title>a novel species of Sphingomonas isolated from the rhizosphere soil of Araceae plant.</title>
        <authorList>
            <person name="Zhiyong W."/>
            <person name="Qinglan Z."/>
            <person name="Zhiwei F."/>
            <person name="Ding X."/>
            <person name="Gejiao W."/>
            <person name="Shixue Z."/>
        </authorList>
    </citation>
    <scope>NUCLEOTIDE SEQUENCE [LARGE SCALE GENOMIC DNA]</scope>
    <source>
        <strain evidence="2 3">WZY 27</strain>
    </source>
</reference>
<comment type="caution">
    <text evidence="2">The sequence shown here is derived from an EMBL/GenBank/DDBJ whole genome shotgun (WGS) entry which is preliminary data.</text>
</comment>
<proteinExistence type="predicted"/>
<evidence type="ECO:0000313" key="2">
    <source>
        <dbReference type="EMBL" id="RDE05839.1"/>
    </source>
</evidence>
<feature type="compositionally biased region" description="Acidic residues" evidence="1">
    <location>
        <begin position="58"/>
        <end position="77"/>
    </location>
</feature>